<keyword evidence="2" id="KW-0723">Serine/threonine-protein kinase</keyword>
<keyword evidence="4" id="KW-0812">Transmembrane</keyword>
<evidence type="ECO:0000256" key="14">
    <source>
        <dbReference type="SAM" id="SignalP"/>
    </source>
</evidence>
<protein>
    <recommendedName>
        <fullName evidence="19">Cysteine-rich receptor-like protein kinase 10</fullName>
    </recommendedName>
</protein>
<dbReference type="PROSITE" id="PS50011">
    <property type="entry name" value="PROTEIN_KINASE_DOM"/>
    <property type="match status" value="1"/>
</dbReference>
<dbReference type="Gene3D" id="3.30.200.20">
    <property type="entry name" value="Phosphorylase Kinase, domain 1"/>
    <property type="match status" value="1"/>
</dbReference>
<evidence type="ECO:0000256" key="3">
    <source>
        <dbReference type="ARBA" id="ARBA00022679"/>
    </source>
</evidence>
<keyword evidence="5 14" id="KW-0732">Signal</keyword>
<dbReference type="FunFam" id="1.10.510.10:FF:000129">
    <property type="entry name" value="cysteine-rich receptor-like protein kinase 10"/>
    <property type="match status" value="1"/>
</dbReference>
<dbReference type="PANTHER" id="PTHR27002:SF1040">
    <property type="entry name" value="OS07G0538400 PROTEIN"/>
    <property type="match status" value="1"/>
</dbReference>
<evidence type="ECO:0000256" key="5">
    <source>
        <dbReference type="ARBA" id="ARBA00022729"/>
    </source>
</evidence>
<keyword evidence="6" id="KW-0677">Repeat</keyword>
<keyword evidence="18" id="KW-1185">Reference proteome</keyword>
<sequence>MASSFLSLLLSLLLFLSFAGAQELFQNCDHSAGNFSDNSTYRSNLERLLSTLASDGYATGFLNTSVVGGSDQVFGLVNCRGDVNATECRSCLDNATAEVTRNCPNDRAAELWYEFCLIRFSDQPLPTSSSNRHPLGFNSMDDAPEPNRFAWLLGMLMNRTADAAANSSKRFAIGAASYYTAEFPSIYDSMQCTRDLSQEQCRECLGTLFIPMPTLFVGKQGGRLLGGSCGMRFELYSFLGSPTLNISVPPPSAMQLAPAPTSSGGKKNVIGIVLDIVIPSVTAMSLIFLICICYWRRKKPGPQYETEAEKIMSVESILFDLSTLQVATAYFSKDNKLGEGGFGAVYKGFLPNGQEIAVKKLLNAGQGLAELKNELVLVAKLQHRNLVKLLGVCLEEEKMLIYEYVPNRSLDLYLYDPVRGKELRWGTRYKIISGIAQGLRYLHEESRIKIIHRDLKAGNILLDAKMNPKISDFGLAKLFDDDQTKGTTNRVIGTFGYMAPEYAMYGKFSMKSDVFSFGVLILEVLTGRKNCGSYDSETAEGLLNFAWAKWSGGVALEIVDPVLGDEYRGSDVLRCLQIGLLCVQENPSDRPSMRTVDLMLSSETVSVKAPSKPAFCIVKSGTRSVAMSPNEVSISELEPR</sequence>
<proteinExistence type="predicted"/>
<gene>
    <name evidence="17" type="ORF">ZIOFF_004563</name>
</gene>
<feature type="chain" id="PRO_5035268557" description="Cysteine-rich receptor-like protein kinase 10" evidence="14">
    <location>
        <begin position="22"/>
        <end position="640"/>
    </location>
</feature>
<evidence type="ECO:0000259" key="15">
    <source>
        <dbReference type="PROSITE" id="PS50011"/>
    </source>
</evidence>
<organism evidence="17 18">
    <name type="scientific">Zingiber officinale</name>
    <name type="common">Ginger</name>
    <name type="synonym">Amomum zingiber</name>
    <dbReference type="NCBI Taxonomy" id="94328"/>
    <lineage>
        <taxon>Eukaryota</taxon>
        <taxon>Viridiplantae</taxon>
        <taxon>Streptophyta</taxon>
        <taxon>Embryophyta</taxon>
        <taxon>Tracheophyta</taxon>
        <taxon>Spermatophyta</taxon>
        <taxon>Magnoliopsida</taxon>
        <taxon>Liliopsida</taxon>
        <taxon>Zingiberales</taxon>
        <taxon>Zingiberaceae</taxon>
        <taxon>Zingiber</taxon>
    </lineage>
</organism>
<evidence type="ECO:0008006" key="19">
    <source>
        <dbReference type="Google" id="ProtNLM"/>
    </source>
</evidence>
<feature type="domain" description="Gnk2-homologous" evidence="16">
    <location>
        <begin position="23"/>
        <end position="125"/>
    </location>
</feature>
<dbReference type="EMBL" id="JACMSC010000002">
    <property type="protein sequence ID" value="KAG6530805.1"/>
    <property type="molecule type" value="Genomic_DNA"/>
</dbReference>
<dbReference type="Gene3D" id="1.10.510.10">
    <property type="entry name" value="Transferase(Phosphotransferase) domain 1"/>
    <property type="match status" value="1"/>
</dbReference>
<evidence type="ECO:0000256" key="8">
    <source>
        <dbReference type="ARBA" id="ARBA00022777"/>
    </source>
</evidence>
<dbReference type="PROSITE" id="PS00107">
    <property type="entry name" value="PROTEIN_KINASE_ATP"/>
    <property type="match status" value="1"/>
</dbReference>
<dbReference type="AlphaFoldDB" id="A0A8J5I8I4"/>
<keyword evidence="11" id="KW-0472">Membrane</keyword>
<evidence type="ECO:0000256" key="2">
    <source>
        <dbReference type="ARBA" id="ARBA00022527"/>
    </source>
</evidence>
<feature type="domain" description="Gnk2-homologous" evidence="16">
    <location>
        <begin position="131"/>
        <end position="238"/>
    </location>
</feature>
<dbReference type="GO" id="GO:0004674">
    <property type="term" value="F:protein serine/threonine kinase activity"/>
    <property type="evidence" value="ECO:0007669"/>
    <property type="project" value="UniProtKB-KW"/>
</dbReference>
<evidence type="ECO:0000256" key="9">
    <source>
        <dbReference type="ARBA" id="ARBA00022840"/>
    </source>
</evidence>
<evidence type="ECO:0000256" key="11">
    <source>
        <dbReference type="ARBA" id="ARBA00023136"/>
    </source>
</evidence>
<keyword evidence="3" id="KW-0808">Transferase</keyword>
<dbReference type="GO" id="GO:0005524">
    <property type="term" value="F:ATP binding"/>
    <property type="evidence" value="ECO:0007669"/>
    <property type="project" value="UniProtKB-UniRule"/>
</dbReference>
<evidence type="ECO:0000256" key="1">
    <source>
        <dbReference type="ARBA" id="ARBA00004167"/>
    </source>
</evidence>
<feature type="domain" description="Protein kinase" evidence="15">
    <location>
        <begin position="331"/>
        <end position="605"/>
    </location>
</feature>
<evidence type="ECO:0000256" key="6">
    <source>
        <dbReference type="ARBA" id="ARBA00022737"/>
    </source>
</evidence>
<dbReference type="InterPro" id="IPR017441">
    <property type="entry name" value="Protein_kinase_ATP_BS"/>
</dbReference>
<name>A0A8J5I8I4_ZINOF</name>
<evidence type="ECO:0000313" key="17">
    <source>
        <dbReference type="EMBL" id="KAG6530805.1"/>
    </source>
</evidence>
<dbReference type="Proteomes" id="UP000734854">
    <property type="component" value="Unassembled WGS sequence"/>
</dbReference>
<evidence type="ECO:0000313" key="18">
    <source>
        <dbReference type="Proteomes" id="UP000734854"/>
    </source>
</evidence>
<dbReference type="InterPro" id="IPR001245">
    <property type="entry name" value="Ser-Thr/Tyr_kinase_cat_dom"/>
</dbReference>
<dbReference type="InterPro" id="IPR038408">
    <property type="entry name" value="GNK2_sf"/>
</dbReference>
<dbReference type="PROSITE" id="PS51473">
    <property type="entry name" value="GNK2"/>
    <property type="match status" value="2"/>
</dbReference>
<feature type="signal peptide" evidence="14">
    <location>
        <begin position="1"/>
        <end position="21"/>
    </location>
</feature>
<evidence type="ECO:0000259" key="16">
    <source>
        <dbReference type="PROSITE" id="PS51473"/>
    </source>
</evidence>
<dbReference type="SUPFAM" id="SSF56112">
    <property type="entry name" value="Protein kinase-like (PK-like)"/>
    <property type="match status" value="1"/>
</dbReference>
<dbReference type="PANTHER" id="PTHR27002">
    <property type="entry name" value="RECEPTOR-LIKE SERINE/THREONINE-PROTEIN KINASE SD1-8"/>
    <property type="match status" value="1"/>
</dbReference>
<dbReference type="InterPro" id="IPR008271">
    <property type="entry name" value="Ser/Thr_kinase_AS"/>
</dbReference>
<evidence type="ECO:0000256" key="4">
    <source>
        <dbReference type="ARBA" id="ARBA00022692"/>
    </source>
</evidence>
<comment type="caution">
    <text evidence="17">The sequence shown here is derived from an EMBL/GenBank/DDBJ whole genome shotgun (WGS) entry which is preliminary data.</text>
</comment>
<dbReference type="PROSITE" id="PS00108">
    <property type="entry name" value="PROTEIN_KINASE_ST"/>
    <property type="match status" value="1"/>
</dbReference>
<dbReference type="Pfam" id="PF07714">
    <property type="entry name" value="PK_Tyr_Ser-Thr"/>
    <property type="match status" value="1"/>
</dbReference>
<keyword evidence="10" id="KW-1133">Transmembrane helix</keyword>
<dbReference type="InterPro" id="IPR002902">
    <property type="entry name" value="GNK2"/>
</dbReference>
<dbReference type="Gene3D" id="3.30.430.20">
    <property type="entry name" value="Gnk2 domain, C-X8-C-X2-C motif"/>
    <property type="match status" value="2"/>
</dbReference>
<dbReference type="GO" id="GO:0006950">
    <property type="term" value="P:response to stress"/>
    <property type="evidence" value="ECO:0007669"/>
    <property type="project" value="UniProtKB-ARBA"/>
</dbReference>
<dbReference type="SMART" id="SM00220">
    <property type="entry name" value="S_TKc"/>
    <property type="match status" value="1"/>
</dbReference>
<evidence type="ECO:0000256" key="13">
    <source>
        <dbReference type="PROSITE-ProRule" id="PRU10141"/>
    </source>
</evidence>
<comment type="subcellular location">
    <subcellularLocation>
        <location evidence="1">Membrane</location>
        <topology evidence="1">Single-pass membrane protein</topology>
    </subcellularLocation>
</comment>
<dbReference type="FunFam" id="3.30.430.20:FF:000009">
    <property type="entry name" value="Cysteine-rich receptor-like protein kinase 28"/>
    <property type="match status" value="1"/>
</dbReference>
<dbReference type="Pfam" id="PF01657">
    <property type="entry name" value="Stress-antifung"/>
    <property type="match status" value="2"/>
</dbReference>
<keyword evidence="9 13" id="KW-0067">ATP-binding</keyword>
<dbReference type="CDD" id="cd14066">
    <property type="entry name" value="STKc_IRAK"/>
    <property type="match status" value="1"/>
</dbReference>
<evidence type="ECO:0000256" key="10">
    <source>
        <dbReference type="ARBA" id="ARBA00022989"/>
    </source>
</evidence>
<evidence type="ECO:0000256" key="12">
    <source>
        <dbReference type="ARBA" id="ARBA00023180"/>
    </source>
</evidence>
<keyword evidence="8" id="KW-0418">Kinase</keyword>
<accession>A0A8J5I8I4</accession>
<keyword evidence="7 13" id="KW-0547">Nucleotide-binding</keyword>
<dbReference type="InterPro" id="IPR000719">
    <property type="entry name" value="Prot_kinase_dom"/>
</dbReference>
<reference evidence="17 18" key="1">
    <citation type="submission" date="2020-08" db="EMBL/GenBank/DDBJ databases">
        <title>Plant Genome Project.</title>
        <authorList>
            <person name="Zhang R.-G."/>
        </authorList>
    </citation>
    <scope>NUCLEOTIDE SEQUENCE [LARGE SCALE GENOMIC DNA]</scope>
    <source>
        <tissue evidence="17">Rhizome</tissue>
    </source>
</reference>
<keyword evidence="12" id="KW-0325">Glycoprotein</keyword>
<feature type="binding site" evidence="13">
    <location>
        <position position="360"/>
    </location>
    <ligand>
        <name>ATP</name>
        <dbReference type="ChEBI" id="CHEBI:30616"/>
    </ligand>
</feature>
<dbReference type="GO" id="GO:0005886">
    <property type="term" value="C:plasma membrane"/>
    <property type="evidence" value="ECO:0007669"/>
    <property type="project" value="TreeGrafter"/>
</dbReference>
<dbReference type="CDD" id="cd23509">
    <property type="entry name" value="Gnk2-like"/>
    <property type="match status" value="2"/>
</dbReference>
<dbReference type="InterPro" id="IPR011009">
    <property type="entry name" value="Kinase-like_dom_sf"/>
</dbReference>
<evidence type="ECO:0000256" key="7">
    <source>
        <dbReference type="ARBA" id="ARBA00022741"/>
    </source>
</evidence>
<dbReference type="FunFam" id="3.30.200.20:FF:000142">
    <property type="entry name" value="Cysteine-rich receptor-like protein kinase 10"/>
    <property type="match status" value="1"/>
</dbReference>